<evidence type="ECO:0000313" key="12">
    <source>
        <dbReference type="Proteomes" id="UP001342418"/>
    </source>
</evidence>
<accession>A0ABY5MK24</accession>
<feature type="transmembrane region" description="Helical" evidence="9">
    <location>
        <begin position="131"/>
        <end position="150"/>
    </location>
</feature>
<evidence type="ECO:0000259" key="10">
    <source>
        <dbReference type="Pfam" id="PF01578"/>
    </source>
</evidence>
<proteinExistence type="inferred from homology"/>
<evidence type="ECO:0000256" key="5">
    <source>
        <dbReference type="ARBA" id="ARBA00022692"/>
    </source>
</evidence>
<keyword evidence="8 9" id="KW-0472">Membrane</keyword>
<gene>
    <name evidence="9 11" type="primary">ccmC</name>
    <name evidence="11" type="ORF">NTH_01875</name>
</gene>
<keyword evidence="7 9" id="KW-1133">Transmembrane helix</keyword>
<keyword evidence="9" id="KW-0997">Cell inner membrane</keyword>
<dbReference type="PANTHER" id="PTHR30071">
    <property type="entry name" value="HEME EXPORTER PROTEIN C"/>
    <property type="match status" value="1"/>
</dbReference>
<keyword evidence="9" id="KW-1003">Cell membrane</keyword>
<feature type="transmembrane region" description="Helical" evidence="9">
    <location>
        <begin position="100"/>
        <end position="119"/>
    </location>
</feature>
<evidence type="ECO:0000256" key="1">
    <source>
        <dbReference type="ARBA" id="ARBA00002442"/>
    </source>
</evidence>
<evidence type="ECO:0000256" key="9">
    <source>
        <dbReference type="RuleBase" id="RU364092"/>
    </source>
</evidence>
<dbReference type="InterPro" id="IPR003557">
    <property type="entry name" value="Cyt_c_biogenesis_CcmC"/>
</dbReference>
<dbReference type="InterPro" id="IPR002541">
    <property type="entry name" value="Cyt_c_assembly"/>
</dbReference>
<evidence type="ECO:0000313" key="11">
    <source>
        <dbReference type="EMBL" id="UUP17410.1"/>
    </source>
</evidence>
<keyword evidence="9" id="KW-0813">Transport</keyword>
<name>A0ABY5MK24_9HYPH</name>
<reference evidence="11 12" key="1">
    <citation type="submission" date="2018-07" db="EMBL/GenBank/DDBJ databases">
        <title>Genome sequence of Nitratireductor thuwali#1536.</title>
        <authorList>
            <person name="Michoud G."/>
            <person name="Merlino G."/>
            <person name="Sefrji F.O."/>
            <person name="Daffonchio D."/>
        </authorList>
    </citation>
    <scope>NUCLEOTIDE SEQUENCE [LARGE SCALE GENOMIC DNA]</scope>
    <source>
        <strain evidence="12">Nit1536</strain>
    </source>
</reference>
<comment type="subcellular location">
    <subcellularLocation>
        <location evidence="9">Cell inner membrane</location>
    </subcellularLocation>
    <subcellularLocation>
        <location evidence="2">Membrane</location>
        <topology evidence="2">Multi-pass membrane protein</topology>
    </subcellularLocation>
</comment>
<keyword evidence="12" id="KW-1185">Reference proteome</keyword>
<evidence type="ECO:0000256" key="8">
    <source>
        <dbReference type="ARBA" id="ARBA00023136"/>
    </source>
</evidence>
<evidence type="ECO:0000256" key="2">
    <source>
        <dbReference type="ARBA" id="ARBA00004141"/>
    </source>
</evidence>
<feature type="transmembrane region" description="Helical" evidence="9">
    <location>
        <begin position="162"/>
        <end position="181"/>
    </location>
</feature>
<keyword evidence="6 9" id="KW-0201">Cytochrome c-type biogenesis</keyword>
<comment type="function">
    <text evidence="1 9">Required for the export of heme to the periplasm for the biogenesis of c-type cytochromes.</text>
</comment>
<comment type="similarity">
    <text evidence="3 9">Belongs to the CcmC/CycZ/HelC family.</text>
</comment>
<dbReference type="NCBIfam" id="TIGR01191">
    <property type="entry name" value="ccmC"/>
    <property type="match status" value="1"/>
</dbReference>
<feature type="transmembrane region" description="Helical" evidence="9">
    <location>
        <begin position="26"/>
        <end position="46"/>
    </location>
</feature>
<feature type="domain" description="Cytochrome c assembly protein" evidence="10">
    <location>
        <begin position="28"/>
        <end position="188"/>
    </location>
</feature>
<feature type="transmembrane region" description="Helical" evidence="9">
    <location>
        <begin position="201"/>
        <end position="226"/>
    </location>
</feature>
<evidence type="ECO:0000256" key="7">
    <source>
        <dbReference type="ARBA" id="ARBA00022989"/>
    </source>
</evidence>
<feature type="transmembrane region" description="Helical" evidence="9">
    <location>
        <begin position="66"/>
        <end position="88"/>
    </location>
</feature>
<dbReference type="RefSeq" id="WP_338529745.1">
    <property type="nucleotide sequence ID" value="NZ_CP030941.1"/>
</dbReference>
<dbReference type="InterPro" id="IPR045062">
    <property type="entry name" value="Cyt_c_biogenesis_CcsA/CcmC"/>
</dbReference>
<keyword evidence="5 9" id="KW-0812">Transmembrane</keyword>
<dbReference type="Pfam" id="PF01578">
    <property type="entry name" value="Cytochrom_C_asm"/>
    <property type="match status" value="1"/>
</dbReference>
<sequence length="258" mass="28325">MNEPPKPSSLTALANPTRFLSLADRLVPWLGAVSLGILAVGLYLAFAAPEDYQQGITVRIMYIHVPFAWIAMLCYSLMAASALGTLVWKHPLADVSLKAAAPIGAVFTALALFTGSVWGKPMWGTWWVWDARLTSVFVLFLMYLGIVALTRAMDDPARSARAAAILTLVGFINIPIIKFSVDWWNTLHQPASVFRLDGPTIHASLLWPLLVCALGFTLLFLTLHLMGMRAEIWRRRVAAMRRLSARAADLRPAGARAG</sequence>
<dbReference type="Proteomes" id="UP001342418">
    <property type="component" value="Chromosome"/>
</dbReference>
<dbReference type="EMBL" id="CP030941">
    <property type="protein sequence ID" value="UUP17410.1"/>
    <property type="molecule type" value="Genomic_DNA"/>
</dbReference>
<evidence type="ECO:0000256" key="3">
    <source>
        <dbReference type="ARBA" id="ARBA00005840"/>
    </source>
</evidence>
<organism evidence="11 12">
    <name type="scientific">Nitratireductor thuwali</name>
    <dbReference type="NCBI Taxonomy" id="2267699"/>
    <lineage>
        <taxon>Bacteria</taxon>
        <taxon>Pseudomonadati</taxon>
        <taxon>Pseudomonadota</taxon>
        <taxon>Alphaproteobacteria</taxon>
        <taxon>Hyphomicrobiales</taxon>
        <taxon>Phyllobacteriaceae</taxon>
        <taxon>Nitratireductor</taxon>
    </lineage>
</organism>
<protein>
    <recommendedName>
        <fullName evidence="4 9">Heme exporter protein C</fullName>
    </recommendedName>
    <alternativeName>
        <fullName evidence="9">Cytochrome c-type biogenesis protein</fullName>
    </alternativeName>
</protein>
<dbReference type="PRINTS" id="PR01386">
    <property type="entry name" value="CCMCBIOGNSIS"/>
</dbReference>
<evidence type="ECO:0000256" key="4">
    <source>
        <dbReference type="ARBA" id="ARBA00016463"/>
    </source>
</evidence>
<evidence type="ECO:0000256" key="6">
    <source>
        <dbReference type="ARBA" id="ARBA00022748"/>
    </source>
</evidence>
<dbReference type="PANTHER" id="PTHR30071:SF1">
    <property type="entry name" value="CYTOCHROME B_B6 PROTEIN-RELATED"/>
    <property type="match status" value="1"/>
</dbReference>